<feature type="compositionally biased region" description="Polar residues" evidence="1">
    <location>
        <begin position="1"/>
        <end position="15"/>
    </location>
</feature>
<gene>
    <name evidence="3" type="ORF">LUZ63_012386</name>
</gene>
<evidence type="ECO:0000259" key="2">
    <source>
        <dbReference type="Pfam" id="PF13837"/>
    </source>
</evidence>
<sequence>MEAHQNQVGNSQTSHHPLDAKKEHPSSDPSRPMAAAVDRTKRDEWSEGAVTSLLDAYEAKWVLRNRAKLKGQDWEDVAQAVSARTGSGKSSKTATQCKNKVESMKKRYRSESATGNGSRWPLYARLDGLVRCREPVTVVTVVERSDHEDQQPVPRPVAIAHGTVVAVPELPKPNGEVAVALLPFQVESKEQTSKKHNTNETNHGTAGSTPHSSDESSSEEKRPIERNRKKPRRRSDGYMVMKSIQLFAEVALQVEQARIDAMREIETMRAQAEAKRSELDLKRTEIIANTQLKIAKLFARKYSDGSDSSSSGS</sequence>
<dbReference type="PANTHER" id="PTHR31307">
    <property type="entry name" value="TRIHELIX TRANSCRIPTION FACTOR ASIL2"/>
    <property type="match status" value="1"/>
</dbReference>
<evidence type="ECO:0000313" key="4">
    <source>
        <dbReference type="Proteomes" id="UP001151287"/>
    </source>
</evidence>
<feature type="compositionally biased region" description="Basic and acidic residues" evidence="1">
    <location>
        <begin position="16"/>
        <end position="26"/>
    </location>
</feature>
<dbReference type="Proteomes" id="UP001151287">
    <property type="component" value="Unassembled WGS sequence"/>
</dbReference>
<accession>A0A9Q0CKU8</accession>
<dbReference type="InterPro" id="IPR044823">
    <property type="entry name" value="ASIL1/2-like"/>
</dbReference>
<organism evidence="3 4">
    <name type="scientific">Rhynchospora breviuscula</name>
    <dbReference type="NCBI Taxonomy" id="2022672"/>
    <lineage>
        <taxon>Eukaryota</taxon>
        <taxon>Viridiplantae</taxon>
        <taxon>Streptophyta</taxon>
        <taxon>Embryophyta</taxon>
        <taxon>Tracheophyta</taxon>
        <taxon>Spermatophyta</taxon>
        <taxon>Magnoliopsida</taxon>
        <taxon>Liliopsida</taxon>
        <taxon>Poales</taxon>
        <taxon>Cyperaceae</taxon>
        <taxon>Cyperoideae</taxon>
        <taxon>Rhynchosporeae</taxon>
        <taxon>Rhynchospora</taxon>
    </lineage>
</organism>
<keyword evidence="4" id="KW-1185">Reference proteome</keyword>
<proteinExistence type="predicted"/>
<dbReference type="AlphaFoldDB" id="A0A9Q0CKU8"/>
<feature type="region of interest" description="Disordered" evidence="1">
    <location>
        <begin position="82"/>
        <end position="116"/>
    </location>
</feature>
<feature type="region of interest" description="Disordered" evidence="1">
    <location>
        <begin position="189"/>
        <end position="237"/>
    </location>
</feature>
<feature type="compositionally biased region" description="Polar residues" evidence="1">
    <location>
        <begin position="82"/>
        <end position="98"/>
    </location>
</feature>
<dbReference type="Gene3D" id="1.10.10.60">
    <property type="entry name" value="Homeodomain-like"/>
    <property type="match status" value="1"/>
</dbReference>
<name>A0A9Q0CKU8_9POAL</name>
<feature type="region of interest" description="Disordered" evidence="1">
    <location>
        <begin position="1"/>
        <end position="45"/>
    </location>
</feature>
<dbReference type="OrthoDB" id="1900300at2759"/>
<dbReference type="PANTHER" id="PTHR31307:SF7">
    <property type="entry name" value="SEQUENCE-SPECIFIC DNA BINDING TRANSCRIPTION FACTOR"/>
    <property type="match status" value="1"/>
</dbReference>
<dbReference type="InterPro" id="IPR044822">
    <property type="entry name" value="Myb_DNA-bind_4"/>
</dbReference>
<protein>
    <recommendedName>
        <fullName evidence="2">Myb/SANT-like DNA-binding domain-containing protein</fullName>
    </recommendedName>
</protein>
<dbReference type="FunFam" id="1.10.10.60:FF:000152">
    <property type="entry name" value="Trihelix transcription factor ASIL2"/>
    <property type="match status" value="1"/>
</dbReference>
<dbReference type="EMBL" id="JAMQYH010000003">
    <property type="protein sequence ID" value="KAJ1695688.1"/>
    <property type="molecule type" value="Genomic_DNA"/>
</dbReference>
<feature type="compositionally biased region" description="Basic and acidic residues" evidence="1">
    <location>
        <begin position="212"/>
        <end position="226"/>
    </location>
</feature>
<feature type="domain" description="Myb/SANT-like DNA-binding" evidence="2">
    <location>
        <begin position="42"/>
        <end position="127"/>
    </location>
</feature>
<comment type="caution">
    <text evidence="3">The sequence shown here is derived from an EMBL/GenBank/DDBJ whole genome shotgun (WGS) entry which is preliminary data.</text>
</comment>
<reference evidence="3" key="1">
    <citation type="journal article" date="2022" name="Cell">
        <title>Repeat-based holocentromeres influence genome architecture and karyotype evolution.</title>
        <authorList>
            <person name="Hofstatter P.G."/>
            <person name="Thangavel G."/>
            <person name="Lux T."/>
            <person name="Neumann P."/>
            <person name="Vondrak T."/>
            <person name="Novak P."/>
            <person name="Zhang M."/>
            <person name="Costa L."/>
            <person name="Castellani M."/>
            <person name="Scott A."/>
            <person name="Toegelov H."/>
            <person name="Fuchs J."/>
            <person name="Mata-Sucre Y."/>
            <person name="Dias Y."/>
            <person name="Vanzela A.L.L."/>
            <person name="Huettel B."/>
            <person name="Almeida C.C.S."/>
            <person name="Simkova H."/>
            <person name="Souza G."/>
            <person name="Pedrosa-Harand A."/>
            <person name="Macas J."/>
            <person name="Mayer K.F.X."/>
            <person name="Houben A."/>
            <person name="Marques A."/>
        </authorList>
    </citation>
    <scope>NUCLEOTIDE SEQUENCE</scope>
    <source>
        <strain evidence="3">RhyBre1mFocal</strain>
    </source>
</reference>
<evidence type="ECO:0000313" key="3">
    <source>
        <dbReference type="EMBL" id="KAJ1695688.1"/>
    </source>
</evidence>
<evidence type="ECO:0000256" key="1">
    <source>
        <dbReference type="SAM" id="MobiDB-lite"/>
    </source>
</evidence>
<feature type="compositionally biased region" description="Polar residues" evidence="1">
    <location>
        <begin position="199"/>
        <end position="211"/>
    </location>
</feature>
<dbReference type="Pfam" id="PF13837">
    <property type="entry name" value="Myb_DNA-bind_4"/>
    <property type="match status" value="1"/>
</dbReference>